<dbReference type="Proteomes" id="UP000251577">
    <property type="component" value="Unassembled WGS sequence"/>
</dbReference>
<keyword evidence="2" id="KW-1133">Transmembrane helix</keyword>
<dbReference type="Pfam" id="PF14110">
    <property type="entry name" value="DUF4282"/>
    <property type="match status" value="1"/>
</dbReference>
<sequence length="206" mass="21847">MATNSPHHVGGPEPTPNFAPTQGANAIGPQPGWVPPVGSKGDKFLTALADFGFTKYVTPTVLKVLYALGIVVIVANLLLSTISAGFNPTNSLGADFGITSSDSFTSGVFGLDTSEGECLGTTQRYTTDDPSELDPFTDTYRLCPEEHSGFSFSDMGIQFVQSLIEGFIDVLILRITLEVCAAVVNTARAWQNIQRRAQQRGAGSVA</sequence>
<dbReference type="EMBL" id="QHCV01000002">
    <property type="protein sequence ID" value="RAV33112.1"/>
    <property type="molecule type" value="Genomic_DNA"/>
</dbReference>
<evidence type="ECO:0000256" key="1">
    <source>
        <dbReference type="SAM" id="MobiDB-lite"/>
    </source>
</evidence>
<keyword evidence="4" id="KW-1185">Reference proteome</keyword>
<evidence type="ECO:0000256" key="2">
    <source>
        <dbReference type="SAM" id="Phobius"/>
    </source>
</evidence>
<proteinExistence type="predicted"/>
<reference evidence="3 4" key="1">
    <citation type="journal article" date="2018" name="Syst. Appl. Microbiol.">
        <title>Corynebacterium heidelbergense sp. nov., isolated from the preen glands of Egyptian geese (Alopochen aegyptiacus).</title>
        <authorList>
            <person name="Braun M.S."/>
            <person name="Wang E."/>
            <person name="Zimmermann S."/>
            <person name="Wink M."/>
        </authorList>
    </citation>
    <scope>NUCLEOTIDE SEQUENCE [LARGE SCALE GENOMIC DNA]</scope>
    <source>
        <strain evidence="3 4">647</strain>
    </source>
</reference>
<feature type="transmembrane region" description="Helical" evidence="2">
    <location>
        <begin position="64"/>
        <end position="86"/>
    </location>
</feature>
<protein>
    <submittedName>
        <fullName evidence="3">Uncharacterized protein</fullName>
    </submittedName>
</protein>
<dbReference type="InterPro" id="IPR025557">
    <property type="entry name" value="DUF4282"/>
</dbReference>
<keyword evidence="2" id="KW-0812">Transmembrane</keyword>
<evidence type="ECO:0000313" key="3">
    <source>
        <dbReference type="EMBL" id="RAV33112.1"/>
    </source>
</evidence>
<dbReference type="RefSeq" id="WP_113629916.1">
    <property type="nucleotide sequence ID" value="NZ_QHCV01000002.1"/>
</dbReference>
<comment type="caution">
    <text evidence="3">The sequence shown here is derived from an EMBL/GenBank/DDBJ whole genome shotgun (WGS) entry which is preliminary data.</text>
</comment>
<evidence type="ECO:0000313" key="4">
    <source>
        <dbReference type="Proteomes" id="UP000251577"/>
    </source>
</evidence>
<feature type="region of interest" description="Disordered" evidence="1">
    <location>
        <begin position="1"/>
        <end position="30"/>
    </location>
</feature>
<gene>
    <name evidence="3" type="ORF">DLJ54_00375</name>
</gene>
<name>A0A364V8X7_9CORY</name>
<dbReference type="AlphaFoldDB" id="A0A364V8X7"/>
<keyword evidence="2" id="KW-0472">Membrane</keyword>
<organism evidence="3 4">
    <name type="scientific">Corynebacterium heidelbergense</name>
    <dbReference type="NCBI Taxonomy" id="2055947"/>
    <lineage>
        <taxon>Bacteria</taxon>
        <taxon>Bacillati</taxon>
        <taxon>Actinomycetota</taxon>
        <taxon>Actinomycetes</taxon>
        <taxon>Mycobacteriales</taxon>
        <taxon>Corynebacteriaceae</taxon>
        <taxon>Corynebacterium</taxon>
    </lineage>
</organism>
<accession>A0A364V8X7</accession>